<feature type="domain" description="Non-reducing end beta-L-arabinofuranosidase-like GH127 middle" evidence="2">
    <location>
        <begin position="442"/>
        <end position="537"/>
    </location>
</feature>
<comment type="caution">
    <text evidence="3">The sequence shown here is derived from an EMBL/GenBank/DDBJ whole genome shotgun (WGS) entry which is preliminary data.</text>
</comment>
<dbReference type="PROSITE" id="PS51318">
    <property type="entry name" value="TAT"/>
    <property type="match status" value="1"/>
</dbReference>
<dbReference type="Proteomes" id="UP000647241">
    <property type="component" value="Unassembled WGS sequence"/>
</dbReference>
<sequence>MSNNVTRRGFLAGIAAASGIALMPEDAAAQKTLNVSIVEDTENATLTNSAVEKVAWKAKPFPMPQVRLLPSFWMDMMELNRSYLYSLPNDRLAHNFRVTAGLPSDAVPLGGWEAPDCELRGHYVGHYLSGCALLHASTGDLEIRNKANALVAILAECQAKDGYLGAYPATFYDRLRNHEKVWAPFYTYHKILAGMLEMYQHTGNRQALQVAVRMADWADAWSKPFTAEDWQRVLLTEHGGMNEAAFNLYAITGQVKYRDLGYRFEHKKIFDPLAAGEDKLAGNHANTNIPKVIGAARGYELTGDERYSRISQVFYDAVVEHHSYCTGGTSNGEFWHKPDAVSTELGGAAQECCCSYNMMKLTRHLFGQQPDAKYFDYYERQLLNMRYGTQDRNGMLMYYVSLHPGLYKTFGTPFDAFWCCTGTGSEEYAKLSDSIYFHDDQTVYVNLFIPSKLDWTERGLKLHQTTKFPNEEKTALTIESAPQRATAIKIRVPYWATNGVFVRINGAIQKSVATPASYLTLEHPWKDGDIIEMDLPMTLHINMAPDDKQVQAAMYGPVVLAARLGTEGLTTSMIYASNGPDDTDRGIPMPEVTEPGVWFERAEALPNYTLHFRSKGHEPIHSLVPLNQITDERYSVYLRNTSV</sequence>
<keyword evidence="4" id="KW-1185">Reference proteome</keyword>
<accession>A0A917H725</accession>
<protein>
    <recommendedName>
        <fullName evidence="5">Secreted protein</fullName>
    </recommendedName>
</protein>
<dbReference type="PANTHER" id="PTHR31151">
    <property type="entry name" value="PROLINE-TRNA LIGASE (DUF1680)"/>
    <property type="match status" value="1"/>
</dbReference>
<dbReference type="SUPFAM" id="SSF48208">
    <property type="entry name" value="Six-hairpin glycosidases"/>
    <property type="match status" value="1"/>
</dbReference>
<dbReference type="EMBL" id="BMGT01000001">
    <property type="protein sequence ID" value="GGG69671.1"/>
    <property type="molecule type" value="Genomic_DNA"/>
</dbReference>
<dbReference type="PANTHER" id="PTHR31151:SF0">
    <property type="entry name" value="PROLINE-TRNA LIGASE (DUF1680)"/>
    <property type="match status" value="1"/>
</dbReference>
<reference evidence="3" key="1">
    <citation type="journal article" date="2014" name="Int. J. Syst. Evol. Microbiol.">
        <title>Complete genome sequence of Corynebacterium casei LMG S-19264T (=DSM 44701T), isolated from a smear-ripened cheese.</title>
        <authorList>
            <consortium name="US DOE Joint Genome Institute (JGI-PGF)"/>
            <person name="Walter F."/>
            <person name="Albersmeier A."/>
            <person name="Kalinowski J."/>
            <person name="Ruckert C."/>
        </authorList>
    </citation>
    <scope>NUCLEOTIDE SEQUENCE</scope>
    <source>
        <strain evidence="3">CGMCC 1.12997</strain>
    </source>
</reference>
<dbReference type="InterPro" id="IPR008928">
    <property type="entry name" value="6-hairpin_glycosidase_sf"/>
</dbReference>
<feature type="domain" description="Non-reducing end beta-L-arabinofuranosidase-like GH127 catalytic" evidence="1">
    <location>
        <begin position="65"/>
        <end position="432"/>
    </location>
</feature>
<dbReference type="AlphaFoldDB" id="A0A917H725"/>
<dbReference type="InterPro" id="IPR012878">
    <property type="entry name" value="Beta-AFase-like_GH127_cat"/>
</dbReference>
<dbReference type="GO" id="GO:0005975">
    <property type="term" value="P:carbohydrate metabolic process"/>
    <property type="evidence" value="ECO:0007669"/>
    <property type="project" value="InterPro"/>
</dbReference>
<gene>
    <name evidence="3" type="ORF">GCM10011585_09700</name>
</gene>
<evidence type="ECO:0000313" key="4">
    <source>
        <dbReference type="Proteomes" id="UP000647241"/>
    </source>
</evidence>
<evidence type="ECO:0008006" key="5">
    <source>
        <dbReference type="Google" id="ProtNLM"/>
    </source>
</evidence>
<dbReference type="Gene3D" id="1.50.10.20">
    <property type="match status" value="1"/>
</dbReference>
<dbReference type="Pfam" id="PF07944">
    <property type="entry name" value="Beta-AFase-like_GH127_cat"/>
    <property type="match status" value="1"/>
</dbReference>
<dbReference type="RefSeq" id="WP_188552973.1">
    <property type="nucleotide sequence ID" value="NZ_BMGT01000001.1"/>
</dbReference>
<proteinExistence type="predicted"/>
<name>A0A917H725_9BACT</name>
<organism evidence="3 4">
    <name type="scientific">Edaphobacter dinghuensis</name>
    <dbReference type="NCBI Taxonomy" id="1560005"/>
    <lineage>
        <taxon>Bacteria</taxon>
        <taxon>Pseudomonadati</taxon>
        <taxon>Acidobacteriota</taxon>
        <taxon>Terriglobia</taxon>
        <taxon>Terriglobales</taxon>
        <taxon>Acidobacteriaceae</taxon>
        <taxon>Edaphobacter</taxon>
    </lineage>
</organism>
<reference evidence="3" key="2">
    <citation type="submission" date="2020-09" db="EMBL/GenBank/DDBJ databases">
        <authorList>
            <person name="Sun Q."/>
            <person name="Zhou Y."/>
        </authorList>
    </citation>
    <scope>NUCLEOTIDE SEQUENCE</scope>
    <source>
        <strain evidence="3">CGMCC 1.12997</strain>
    </source>
</reference>
<dbReference type="Pfam" id="PF20736">
    <property type="entry name" value="Glyco_hydro127M"/>
    <property type="match status" value="1"/>
</dbReference>
<evidence type="ECO:0000259" key="2">
    <source>
        <dbReference type="Pfam" id="PF20736"/>
    </source>
</evidence>
<evidence type="ECO:0000313" key="3">
    <source>
        <dbReference type="EMBL" id="GGG69671.1"/>
    </source>
</evidence>
<evidence type="ECO:0000259" key="1">
    <source>
        <dbReference type="Pfam" id="PF07944"/>
    </source>
</evidence>
<dbReference type="InterPro" id="IPR049046">
    <property type="entry name" value="Beta-AFase-like_GH127_middle"/>
</dbReference>
<dbReference type="InterPro" id="IPR006311">
    <property type="entry name" value="TAT_signal"/>
</dbReference>